<dbReference type="InterPro" id="IPR025110">
    <property type="entry name" value="AMP-bd_C"/>
</dbReference>
<dbReference type="SUPFAM" id="SSF56801">
    <property type="entry name" value="Acetyl-CoA synthetase-like"/>
    <property type="match status" value="1"/>
</dbReference>
<dbReference type="InterPro" id="IPR050237">
    <property type="entry name" value="ATP-dep_AMP-bd_enzyme"/>
</dbReference>
<feature type="domain" description="AMP-dependent synthetase/ligase" evidence="1">
    <location>
        <begin position="6"/>
        <end position="176"/>
    </location>
</feature>
<dbReference type="InterPro" id="IPR000873">
    <property type="entry name" value="AMP-dep_synth/lig_dom"/>
</dbReference>
<dbReference type="Pfam" id="PF13193">
    <property type="entry name" value="AMP-binding_C"/>
    <property type="match status" value="1"/>
</dbReference>
<evidence type="ECO:0000259" key="1">
    <source>
        <dbReference type="Pfam" id="PF00501"/>
    </source>
</evidence>
<evidence type="ECO:0000313" key="3">
    <source>
        <dbReference type="EMBL" id="SHK38020.1"/>
    </source>
</evidence>
<evidence type="ECO:0000259" key="2">
    <source>
        <dbReference type="Pfam" id="PF13193"/>
    </source>
</evidence>
<dbReference type="AlphaFoldDB" id="A0A1M6S054"/>
<reference evidence="3 4" key="1">
    <citation type="submission" date="2016-11" db="EMBL/GenBank/DDBJ databases">
        <authorList>
            <person name="Jaros S."/>
            <person name="Januszkiewicz K."/>
            <person name="Wedrychowicz H."/>
        </authorList>
    </citation>
    <scope>NUCLEOTIDE SEQUENCE [LARGE SCALE GENOMIC DNA]</scope>
    <source>
        <strain evidence="3 4">DSM 43832</strain>
    </source>
</reference>
<dbReference type="Gene3D" id="3.40.50.12780">
    <property type="entry name" value="N-terminal domain of ligase-like"/>
    <property type="match status" value="1"/>
</dbReference>
<dbReference type="Pfam" id="PF00501">
    <property type="entry name" value="AMP-binding"/>
    <property type="match status" value="1"/>
</dbReference>
<gene>
    <name evidence="3" type="ORF">SAMN05443637_105246</name>
</gene>
<dbReference type="OrthoDB" id="9803968at2"/>
<dbReference type="PANTHER" id="PTHR43767">
    <property type="entry name" value="LONG-CHAIN-FATTY-ACID--COA LIGASE"/>
    <property type="match status" value="1"/>
</dbReference>
<dbReference type="Gene3D" id="3.30.300.30">
    <property type="match status" value="1"/>
</dbReference>
<dbReference type="STRING" id="1848.SAMN05443637_105246"/>
<dbReference type="PANTHER" id="PTHR43767:SF7">
    <property type="entry name" value="MEDIUM_LONG-CHAIN-FATTY-ACID--COA LIGASE FADD8"/>
    <property type="match status" value="1"/>
</dbReference>
<keyword evidence="4" id="KW-1185">Reference proteome</keyword>
<dbReference type="InterPro" id="IPR045851">
    <property type="entry name" value="AMP-bd_C_sf"/>
</dbReference>
<protein>
    <submittedName>
        <fullName evidence="3">AMP-binding enzyme C-terminal domain-containing protein</fullName>
    </submittedName>
</protein>
<proteinExistence type="predicted"/>
<dbReference type="InterPro" id="IPR042099">
    <property type="entry name" value="ANL_N_sf"/>
</dbReference>
<dbReference type="Proteomes" id="UP000184363">
    <property type="component" value="Unassembled WGS sequence"/>
</dbReference>
<evidence type="ECO:0000313" key="4">
    <source>
        <dbReference type="Proteomes" id="UP000184363"/>
    </source>
</evidence>
<sequence>MCGIGITADERILQCVPQFHAGGAIYQFAHLLAGATVVLPPRFDPDTVEQLAERHRATALGVVPTMMHALNDAGSTFPGVRRVMYGGSPIDPGVLIRMMDRCPADYVQTYGQTEAGVIVTVLGAEAHRRAVVDRNEELLRSCGRPLLGYEVRLGEVNGDGVGEILVRSDSVMREYWRRPDATAETLADGWLHTGDIGRWDGDGFLYLVDRKSALIISGGENVYPLEVERALCAHPDIVDAAVVGVVDERWGQRVKAYLVAPGRRPDIDELKDFCRGRIAGFKIPRVIEYVAQLPRNASGKVTKHKLS</sequence>
<accession>A0A1M6S054</accession>
<name>A0A1M6S054_PSETH</name>
<dbReference type="EMBL" id="FRAP01000005">
    <property type="protein sequence ID" value="SHK38020.1"/>
    <property type="molecule type" value="Genomic_DNA"/>
</dbReference>
<feature type="domain" description="AMP-binding enzyme C-terminal" evidence="2">
    <location>
        <begin position="226"/>
        <end position="300"/>
    </location>
</feature>
<organism evidence="3 4">
    <name type="scientific">Pseudonocardia thermophila</name>
    <dbReference type="NCBI Taxonomy" id="1848"/>
    <lineage>
        <taxon>Bacteria</taxon>
        <taxon>Bacillati</taxon>
        <taxon>Actinomycetota</taxon>
        <taxon>Actinomycetes</taxon>
        <taxon>Pseudonocardiales</taxon>
        <taxon>Pseudonocardiaceae</taxon>
        <taxon>Pseudonocardia</taxon>
    </lineage>
</organism>
<dbReference type="GO" id="GO:0016877">
    <property type="term" value="F:ligase activity, forming carbon-sulfur bonds"/>
    <property type="evidence" value="ECO:0007669"/>
    <property type="project" value="UniProtKB-ARBA"/>
</dbReference>